<dbReference type="InterPro" id="IPR036388">
    <property type="entry name" value="WH-like_DNA-bd_sf"/>
</dbReference>
<dbReference type="InterPro" id="IPR058163">
    <property type="entry name" value="LysR-type_TF_proteobact-type"/>
</dbReference>
<dbReference type="Pfam" id="PF03466">
    <property type="entry name" value="LysR_substrate"/>
    <property type="match status" value="1"/>
</dbReference>
<evidence type="ECO:0000256" key="5">
    <source>
        <dbReference type="SAM" id="Phobius"/>
    </source>
</evidence>
<evidence type="ECO:0000256" key="2">
    <source>
        <dbReference type="ARBA" id="ARBA00023015"/>
    </source>
</evidence>
<dbReference type="PRINTS" id="PR00039">
    <property type="entry name" value="HTHLYSR"/>
</dbReference>
<evidence type="ECO:0000313" key="8">
    <source>
        <dbReference type="Proteomes" id="UP000305674"/>
    </source>
</evidence>
<dbReference type="PROSITE" id="PS50931">
    <property type="entry name" value="HTH_LYSR"/>
    <property type="match status" value="1"/>
</dbReference>
<name>A0A4U1BBI6_9GAMM</name>
<keyword evidence="5" id="KW-1133">Transmembrane helix</keyword>
<dbReference type="Gene3D" id="3.40.190.290">
    <property type="match status" value="1"/>
</dbReference>
<dbReference type="PANTHER" id="PTHR30537:SF5">
    <property type="entry name" value="HTH-TYPE TRANSCRIPTIONAL ACTIVATOR TTDR-RELATED"/>
    <property type="match status" value="1"/>
</dbReference>
<feature type="domain" description="HTH lysR-type" evidence="6">
    <location>
        <begin position="25"/>
        <end position="75"/>
    </location>
</feature>
<keyword evidence="4" id="KW-0804">Transcription</keyword>
<comment type="caution">
    <text evidence="7">The sequence shown here is derived from an EMBL/GenBank/DDBJ whole genome shotgun (WGS) entry which is preliminary data.</text>
</comment>
<reference evidence="7 8" key="1">
    <citation type="submission" date="2019-04" db="EMBL/GenBank/DDBJ databases">
        <authorList>
            <person name="Hwang J.C."/>
        </authorList>
    </citation>
    <scope>NUCLEOTIDE SEQUENCE [LARGE SCALE GENOMIC DNA]</scope>
    <source>
        <strain evidence="7 8">IMCC35001</strain>
    </source>
</reference>
<organism evidence="7 8">
    <name type="scientific">Ferrimonas sediminicola</name>
    <dbReference type="NCBI Taxonomy" id="2569538"/>
    <lineage>
        <taxon>Bacteria</taxon>
        <taxon>Pseudomonadati</taxon>
        <taxon>Pseudomonadota</taxon>
        <taxon>Gammaproteobacteria</taxon>
        <taxon>Alteromonadales</taxon>
        <taxon>Ferrimonadaceae</taxon>
        <taxon>Ferrimonas</taxon>
    </lineage>
</organism>
<dbReference type="GO" id="GO:0043565">
    <property type="term" value="F:sequence-specific DNA binding"/>
    <property type="evidence" value="ECO:0007669"/>
    <property type="project" value="TreeGrafter"/>
</dbReference>
<dbReference type="InterPro" id="IPR000847">
    <property type="entry name" value="LysR_HTH_N"/>
</dbReference>
<dbReference type="Proteomes" id="UP000305674">
    <property type="component" value="Unassembled WGS sequence"/>
</dbReference>
<keyword evidence="5" id="KW-0472">Membrane</keyword>
<dbReference type="FunFam" id="3.40.190.290:FF:000001">
    <property type="entry name" value="Transcriptional regulator, LysR family"/>
    <property type="match status" value="1"/>
</dbReference>
<keyword evidence="5" id="KW-0812">Transmembrane</keyword>
<dbReference type="EMBL" id="SWCI01000011">
    <property type="protein sequence ID" value="TKB47951.1"/>
    <property type="molecule type" value="Genomic_DNA"/>
</dbReference>
<protein>
    <submittedName>
        <fullName evidence="7">LysR family transcriptional regulator</fullName>
    </submittedName>
</protein>
<dbReference type="InterPro" id="IPR005119">
    <property type="entry name" value="LysR_subst-bd"/>
</dbReference>
<dbReference type="Gene3D" id="1.10.10.10">
    <property type="entry name" value="Winged helix-like DNA-binding domain superfamily/Winged helix DNA-binding domain"/>
    <property type="match status" value="1"/>
</dbReference>
<evidence type="ECO:0000256" key="3">
    <source>
        <dbReference type="ARBA" id="ARBA00023125"/>
    </source>
</evidence>
<dbReference type="FunFam" id="1.10.10.10:FF:000001">
    <property type="entry name" value="LysR family transcriptional regulator"/>
    <property type="match status" value="1"/>
</dbReference>
<accession>A0A4U1BBI6</accession>
<dbReference type="Pfam" id="PF00126">
    <property type="entry name" value="HTH_1"/>
    <property type="match status" value="1"/>
</dbReference>
<keyword evidence="2" id="KW-0805">Transcription regulation</keyword>
<dbReference type="OrthoDB" id="9786526at2"/>
<evidence type="ECO:0000256" key="4">
    <source>
        <dbReference type="ARBA" id="ARBA00023163"/>
    </source>
</evidence>
<comment type="similarity">
    <text evidence="1">Belongs to the LysR transcriptional regulatory family.</text>
</comment>
<sequence length="312" mass="34284">MANLEQLNVLSGTNLNRDLFAAIPVLVAVVATGSFTAAARRLEMTPSAVSKRIQALEQTLGSPLLLRTTRSLSLTREGREFYEDARKAWELVQRGQNRLELSRNQPRGTLSLSLPMVFGRRYVAPLIPRFLADHPGVKVDLHLDDRMVDLVADGIDLAIRIGHLPDSQQVAVPIAPCRSVLCASPGYLERHGVPSSPSALAEHNCLEYSYFRGGRHWQLGEEQIQPEGNYRANNSEALLDALVAGIGIAQMPTFIVAPQLRDNTLVSLLPSWPLPSHTIYALLPGREGLPAKTTAFLKLIQDELGVTPPPWE</sequence>
<dbReference type="InterPro" id="IPR036390">
    <property type="entry name" value="WH_DNA-bd_sf"/>
</dbReference>
<dbReference type="GO" id="GO:0006351">
    <property type="term" value="P:DNA-templated transcription"/>
    <property type="evidence" value="ECO:0007669"/>
    <property type="project" value="TreeGrafter"/>
</dbReference>
<proteinExistence type="inferred from homology"/>
<dbReference type="SUPFAM" id="SSF53850">
    <property type="entry name" value="Periplasmic binding protein-like II"/>
    <property type="match status" value="1"/>
</dbReference>
<dbReference type="CDD" id="cd08422">
    <property type="entry name" value="PBP2_CrgA_like"/>
    <property type="match status" value="1"/>
</dbReference>
<feature type="transmembrane region" description="Helical" evidence="5">
    <location>
        <begin position="20"/>
        <end position="42"/>
    </location>
</feature>
<evidence type="ECO:0000313" key="7">
    <source>
        <dbReference type="EMBL" id="TKB47951.1"/>
    </source>
</evidence>
<keyword evidence="3" id="KW-0238">DNA-binding</keyword>
<dbReference type="AlphaFoldDB" id="A0A4U1BBI6"/>
<dbReference type="GO" id="GO:0003700">
    <property type="term" value="F:DNA-binding transcription factor activity"/>
    <property type="evidence" value="ECO:0007669"/>
    <property type="project" value="InterPro"/>
</dbReference>
<gene>
    <name evidence="7" type="ORF">FCL40_14520</name>
</gene>
<dbReference type="PANTHER" id="PTHR30537">
    <property type="entry name" value="HTH-TYPE TRANSCRIPTIONAL REGULATOR"/>
    <property type="match status" value="1"/>
</dbReference>
<dbReference type="SUPFAM" id="SSF46785">
    <property type="entry name" value="Winged helix' DNA-binding domain"/>
    <property type="match status" value="1"/>
</dbReference>
<evidence type="ECO:0000259" key="6">
    <source>
        <dbReference type="PROSITE" id="PS50931"/>
    </source>
</evidence>
<keyword evidence="8" id="KW-1185">Reference proteome</keyword>
<evidence type="ECO:0000256" key="1">
    <source>
        <dbReference type="ARBA" id="ARBA00009437"/>
    </source>
</evidence>